<evidence type="ECO:0000256" key="4">
    <source>
        <dbReference type="ARBA" id="ARBA00022490"/>
    </source>
</evidence>
<dbReference type="GO" id="GO:0005737">
    <property type="term" value="C:cytoplasm"/>
    <property type="evidence" value="ECO:0007669"/>
    <property type="project" value="UniProtKB-SubCell"/>
</dbReference>
<keyword evidence="6" id="KW-0808">Transferase</keyword>
<comment type="similarity">
    <text evidence="2">Belongs to the methyltransferase superfamily. L-isoaspartyl/D-aspartyl protein methyltransferase family.</text>
</comment>
<accession>A0AAN5DHD2</accession>
<dbReference type="GO" id="GO:0032259">
    <property type="term" value="P:methylation"/>
    <property type="evidence" value="ECO:0007669"/>
    <property type="project" value="UniProtKB-KW"/>
</dbReference>
<dbReference type="EMBL" id="BTRK01000006">
    <property type="protein sequence ID" value="GMR62900.1"/>
    <property type="molecule type" value="Genomic_DNA"/>
</dbReference>
<dbReference type="EC" id="2.1.1.77" evidence="3"/>
<dbReference type="PANTHER" id="PTHR11579">
    <property type="entry name" value="PROTEIN-L-ISOASPARTATE O-METHYLTRANSFERASE"/>
    <property type="match status" value="1"/>
</dbReference>
<keyword evidence="5" id="KW-0489">Methyltransferase</keyword>
<feature type="non-terminal residue" evidence="8">
    <location>
        <position position="1"/>
    </location>
</feature>
<dbReference type="SUPFAM" id="SSF53335">
    <property type="entry name" value="S-adenosyl-L-methionine-dependent methyltransferases"/>
    <property type="match status" value="1"/>
</dbReference>
<dbReference type="CDD" id="cd02440">
    <property type="entry name" value="AdoMet_MTases"/>
    <property type="match status" value="1"/>
</dbReference>
<evidence type="ECO:0000313" key="9">
    <source>
        <dbReference type="Proteomes" id="UP001328107"/>
    </source>
</evidence>
<dbReference type="GO" id="GO:0004719">
    <property type="term" value="F:protein-L-isoaspartate (D-aspartate) O-methyltransferase activity"/>
    <property type="evidence" value="ECO:0007669"/>
    <property type="project" value="UniProtKB-EC"/>
</dbReference>
<dbReference type="Proteomes" id="UP001328107">
    <property type="component" value="Unassembled WGS sequence"/>
</dbReference>
<comment type="subcellular location">
    <subcellularLocation>
        <location evidence="1">Cytoplasm</location>
    </subcellularLocation>
</comment>
<dbReference type="Pfam" id="PF01135">
    <property type="entry name" value="PCMT"/>
    <property type="match status" value="1"/>
</dbReference>
<name>A0AAN5DHD2_9BILA</name>
<evidence type="ECO:0000256" key="6">
    <source>
        <dbReference type="ARBA" id="ARBA00022679"/>
    </source>
</evidence>
<keyword evidence="7" id="KW-0949">S-adenosyl-L-methionine</keyword>
<dbReference type="Gene3D" id="3.40.50.150">
    <property type="entry name" value="Vaccinia Virus protein VP39"/>
    <property type="match status" value="1"/>
</dbReference>
<protein>
    <recommendedName>
        <fullName evidence="3">protein-L-isoaspartate(D-aspartate) O-methyltransferase</fullName>
        <ecNumber evidence="3">2.1.1.77</ecNumber>
    </recommendedName>
</protein>
<comment type="caution">
    <text evidence="8">The sequence shown here is derived from an EMBL/GenBank/DDBJ whole genome shotgun (WGS) entry which is preliminary data.</text>
</comment>
<reference evidence="9" key="1">
    <citation type="submission" date="2022-10" db="EMBL/GenBank/DDBJ databases">
        <title>Genome assembly of Pristionchus species.</title>
        <authorList>
            <person name="Yoshida K."/>
            <person name="Sommer R.J."/>
        </authorList>
    </citation>
    <scope>NUCLEOTIDE SEQUENCE [LARGE SCALE GENOMIC DNA]</scope>
    <source>
        <strain evidence="9">RS5460</strain>
    </source>
</reference>
<evidence type="ECO:0000256" key="7">
    <source>
        <dbReference type="ARBA" id="ARBA00022691"/>
    </source>
</evidence>
<keyword evidence="4" id="KW-0963">Cytoplasm</keyword>
<evidence type="ECO:0000256" key="1">
    <source>
        <dbReference type="ARBA" id="ARBA00004496"/>
    </source>
</evidence>
<dbReference type="AlphaFoldDB" id="A0AAN5DHD2"/>
<evidence type="ECO:0000256" key="2">
    <source>
        <dbReference type="ARBA" id="ARBA00005369"/>
    </source>
</evidence>
<evidence type="ECO:0000256" key="3">
    <source>
        <dbReference type="ARBA" id="ARBA00011890"/>
    </source>
</evidence>
<keyword evidence="9" id="KW-1185">Reference proteome</keyword>
<proteinExistence type="inferred from homology"/>
<organism evidence="8 9">
    <name type="scientific">Pristionchus mayeri</name>
    <dbReference type="NCBI Taxonomy" id="1317129"/>
    <lineage>
        <taxon>Eukaryota</taxon>
        <taxon>Metazoa</taxon>
        <taxon>Ecdysozoa</taxon>
        <taxon>Nematoda</taxon>
        <taxon>Chromadorea</taxon>
        <taxon>Rhabditida</taxon>
        <taxon>Rhabditina</taxon>
        <taxon>Diplogasteromorpha</taxon>
        <taxon>Diplogasteroidea</taxon>
        <taxon>Neodiplogasteridae</taxon>
        <taxon>Pristionchus</taxon>
    </lineage>
</organism>
<dbReference type="InterPro" id="IPR029063">
    <property type="entry name" value="SAM-dependent_MTases_sf"/>
</dbReference>
<dbReference type="InterPro" id="IPR000682">
    <property type="entry name" value="PCMT"/>
</dbReference>
<evidence type="ECO:0000256" key="5">
    <source>
        <dbReference type="ARBA" id="ARBA00022603"/>
    </source>
</evidence>
<dbReference type="PANTHER" id="PTHR11579:SF0">
    <property type="entry name" value="PROTEIN-L-ISOASPARTATE(D-ASPARTATE) O-METHYLTRANSFERASE"/>
    <property type="match status" value="1"/>
</dbReference>
<evidence type="ECO:0000313" key="8">
    <source>
        <dbReference type="EMBL" id="GMR62900.1"/>
    </source>
</evidence>
<gene>
    <name evidence="8" type="ORF">PMAYCL1PPCAC_33095</name>
</gene>
<sequence length="115" mass="12196">GQFTSDRVEAAMLAVDRVDFAPASPYVDSPITIGYNATISAPHMHARALQELEGQLVEGAKALDIGSGSGYLTAAMAIMVGPRGKVVGIEHIPELVEMSKRNIEKHHGDLLSSGR</sequence>
<feature type="non-terminal residue" evidence="8">
    <location>
        <position position="115"/>
    </location>
</feature>